<accession>A0A081KFE4</accession>
<dbReference type="AlphaFoldDB" id="A0A081KFE4"/>
<dbReference type="RefSeq" id="WP_020581558.1">
    <property type="nucleotide sequence ID" value="NZ_JOJP01000001.1"/>
</dbReference>
<dbReference type="Proteomes" id="UP000027997">
    <property type="component" value="Unassembled WGS sequence"/>
</dbReference>
<gene>
    <name evidence="1" type="ORF">GV64_21005</name>
</gene>
<sequence length="211" mass="23080">MINDNVGAHPAGIAQNTEHEQQCAGTIRQDRVGRSVFCQSYLGLFFGEWQDKESAAVNVPIFGRTVSFVRGILPIPLSLSWPLLKFDDECWFVAIRTLPDGVKVLSLVPASAAGKKGLGHLDTRSISCIDPRIDFGNEIPLPIDNEISFLINDHGSNSGLGDALQKAGIVRLIGKPINLLADEQLRICSLVEAVRVPAVEEVLEPFRARER</sequence>
<proteinExistence type="predicted"/>
<evidence type="ECO:0000313" key="2">
    <source>
        <dbReference type="Proteomes" id="UP000027997"/>
    </source>
</evidence>
<dbReference type="EMBL" id="JOJP01000001">
    <property type="protein sequence ID" value="KEI72870.1"/>
    <property type="molecule type" value="Genomic_DNA"/>
</dbReference>
<protein>
    <submittedName>
        <fullName evidence="1">Uncharacterized protein</fullName>
    </submittedName>
</protein>
<evidence type="ECO:0000313" key="1">
    <source>
        <dbReference type="EMBL" id="KEI72870.1"/>
    </source>
</evidence>
<organism evidence="1 2">
    <name type="scientific">Endozoicomonas elysicola</name>
    <dbReference type="NCBI Taxonomy" id="305900"/>
    <lineage>
        <taxon>Bacteria</taxon>
        <taxon>Pseudomonadati</taxon>
        <taxon>Pseudomonadota</taxon>
        <taxon>Gammaproteobacteria</taxon>
        <taxon>Oceanospirillales</taxon>
        <taxon>Endozoicomonadaceae</taxon>
        <taxon>Endozoicomonas</taxon>
    </lineage>
</organism>
<reference evidence="1 2" key="1">
    <citation type="submission" date="2014-06" db="EMBL/GenBank/DDBJ databases">
        <title>Whole Genome Sequences of Three Symbiotic Endozoicomonas Bacteria.</title>
        <authorList>
            <person name="Neave M.J."/>
            <person name="Apprill A."/>
            <person name="Voolstra C.R."/>
        </authorList>
    </citation>
    <scope>NUCLEOTIDE SEQUENCE [LARGE SCALE GENOMIC DNA]</scope>
    <source>
        <strain evidence="1 2">DSM 22380</strain>
    </source>
</reference>
<keyword evidence="2" id="KW-1185">Reference proteome</keyword>
<comment type="caution">
    <text evidence="1">The sequence shown here is derived from an EMBL/GenBank/DDBJ whole genome shotgun (WGS) entry which is preliminary data.</text>
</comment>
<name>A0A081KFE4_9GAMM</name>